<dbReference type="Proteomes" id="UP000518752">
    <property type="component" value="Unassembled WGS sequence"/>
</dbReference>
<evidence type="ECO:0000256" key="3">
    <source>
        <dbReference type="ARBA" id="ARBA00022989"/>
    </source>
</evidence>
<dbReference type="GO" id="GO:0022857">
    <property type="term" value="F:transmembrane transporter activity"/>
    <property type="evidence" value="ECO:0007669"/>
    <property type="project" value="InterPro"/>
</dbReference>
<dbReference type="InterPro" id="IPR051068">
    <property type="entry name" value="MFS_Domain-Containing_Protein"/>
</dbReference>
<feature type="transmembrane region" description="Helical" evidence="5">
    <location>
        <begin position="154"/>
        <end position="176"/>
    </location>
</feature>
<gene>
    <name evidence="6" type="ORF">D9757_002736</name>
</gene>
<keyword evidence="2 5" id="KW-0812">Transmembrane</keyword>
<dbReference type="PANTHER" id="PTHR23510:SF64">
    <property type="entry name" value="INNER MEMBRANE TRANSPORT PROTEIN YAJR"/>
    <property type="match status" value="1"/>
</dbReference>
<sequence>MSSVSEGPVVHTPALDPELKLPKRASLVIILLANALLQVSFFIIVSSSNEYALHLGGTSTFSGVVIGIPTVFSALTLIPLMKYDKGGYLLPLHVCCAASIVGMILYGLAYKANWLYLILLGRITSGIGFSMWMYTKRYISDARIVGIRRRTTLASALIVGNGMGMGLGPLLGGIFYKYVGFGKGAGDIWNGFTSPAWVLAGVWLVYWIAVKIWFEDVADESVTSDLDIELQEKAPVQLIETKTDDPVNATGTSVSFHRHHLSSADSPRSASSPDVPSDKLGASQWASVIVICWFAAVSFFVLGAWEANIPVFGASNPSLNFTPFAAGNFLAIGALSCFPFFILNLFLARRVQDRYTLMFGSGMGMLALVVFMILVSLDKTATGGSSDPVSNQVGVGSAPIFFICWFAVALGFNVASTVTMSLLSKQLPSTQRWNGISSVLVQCSNYLGRVTGAVWGASGVSVGMTRYVGVEIAVTGIGLVLASGMWRHLKAKTG</sequence>
<dbReference type="OrthoDB" id="2015447at2759"/>
<feature type="transmembrane region" description="Helical" evidence="5">
    <location>
        <begin position="355"/>
        <end position="377"/>
    </location>
</feature>
<comment type="caution">
    <text evidence="6">The sequence shown here is derived from an EMBL/GenBank/DDBJ whole genome shotgun (WGS) entry which is preliminary data.</text>
</comment>
<dbReference type="PANTHER" id="PTHR23510">
    <property type="entry name" value="INNER MEMBRANE TRANSPORT PROTEIN YAJR"/>
    <property type="match status" value="1"/>
</dbReference>
<feature type="transmembrane region" description="Helical" evidence="5">
    <location>
        <begin position="51"/>
        <end position="75"/>
    </location>
</feature>
<evidence type="ECO:0000256" key="1">
    <source>
        <dbReference type="ARBA" id="ARBA00004141"/>
    </source>
</evidence>
<feature type="transmembrane region" description="Helical" evidence="5">
    <location>
        <begin position="114"/>
        <end position="134"/>
    </location>
</feature>
<accession>A0A8H5HW66</accession>
<feature type="transmembrane region" description="Helical" evidence="5">
    <location>
        <begin position="435"/>
        <end position="455"/>
    </location>
</feature>
<evidence type="ECO:0000256" key="5">
    <source>
        <dbReference type="SAM" id="Phobius"/>
    </source>
</evidence>
<protein>
    <recommendedName>
        <fullName evidence="8">MFS general substrate transporter</fullName>
    </recommendedName>
</protein>
<evidence type="ECO:0000256" key="2">
    <source>
        <dbReference type="ARBA" id="ARBA00022692"/>
    </source>
</evidence>
<feature type="transmembrane region" description="Helical" evidence="5">
    <location>
        <begin position="25"/>
        <end position="45"/>
    </location>
</feature>
<proteinExistence type="predicted"/>
<keyword evidence="4 5" id="KW-0472">Membrane</keyword>
<dbReference type="AlphaFoldDB" id="A0A8H5HW66"/>
<feature type="transmembrane region" description="Helical" evidence="5">
    <location>
        <begin position="397"/>
        <end position="423"/>
    </location>
</feature>
<dbReference type="InterPro" id="IPR011701">
    <property type="entry name" value="MFS"/>
</dbReference>
<organism evidence="6 7">
    <name type="scientific">Collybiopsis confluens</name>
    <dbReference type="NCBI Taxonomy" id="2823264"/>
    <lineage>
        <taxon>Eukaryota</taxon>
        <taxon>Fungi</taxon>
        <taxon>Dikarya</taxon>
        <taxon>Basidiomycota</taxon>
        <taxon>Agaricomycotina</taxon>
        <taxon>Agaricomycetes</taxon>
        <taxon>Agaricomycetidae</taxon>
        <taxon>Agaricales</taxon>
        <taxon>Marasmiineae</taxon>
        <taxon>Omphalotaceae</taxon>
        <taxon>Collybiopsis</taxon>
    </lineage>
</organism>
<dbReference type="InterPro" id="IPR036259">
    <property type="entry name" value="MFS_trans_sf"/>
</dbReference>
<feature type="transmembrane region" description="Helical" evidence="5">
    <location>
        <begin position="325"/>
        <end position="348"/>
    </location>
</feature>
<evidence type="ECO:0000313" key="7">
    <source>
        <dbReference type="Proteomes" id="UP000518752"/>
    </source>
</evidence>
<keyword evidence="7" id="KW-1185">Reference proteome</keyword>
<name>A0A8H5HW66_9AGAR</name>
<dbReference type="Gene3D" id="1.20.1250.20">
    <property type="entry name" value="MFS general substrate transporter like domains"/>
    <property type="match status" value="1"/>
</dbReference>
<feature type="transmembrane region" description="Helical" evidence="5">
    <location>
        <begin position="196"/>
        <end position="214"/>
    </location>
</feature>
<feature type="transmembrane region" description="Helical" evidence="5">
    <location>
        <begin position="87"/>
        <end position="108"/>
    </location>
</feature>
<comment type="subcellular location">
    <subcellularLocation>
        <location evidence="1">Membrane</location>
        <topology evidence="1">Multi-pass membrane protein</topology>
    </subcellularLocation>
</comment>
<dbReference type="GO" id="GO:0016020">
    <property type="term" value="C:membrane"/>
    <property type="evidence" value="ECO:0007669"/>
    <property type="project" value="UniProtKB-SubCell"/>
</dbReference>
<keyword evidence="3 5" id="KW-1133">Transmembrane helix</keyword>
<dbReference type="Pfam" id="PF07690">
    <property type="entry name" value="MFS_1"/>
    <property type="match status" value="1"/>
</dbReference>
<evidence type="ECO:0000313" key="6">
    <source>
        <dbReference type="EMBL" id="KAF5390573.1"/>
    </source>
</evidence>
<evidence type="ECO:0000256" key="4">
    <source>
        <dbReference type="ARBA" id="ARBA00023136"/>
    </source>
</evidence>
<dbReference type="SUPFAM" id="SSF103473">
    <property type="entry name" value="MFS general substrate transporter"/>
    <property type="match status" value="1"/>
</dbReference>
<evidence type="ECO:0008006" key="8">
    <source>
        <dbReference type="Google" id="ProtNLM"/>
    </source>
</evidence>
<feature type="transmembrane region" description="Helical" evidence="5">
    <location>
        <begin position="467"/>
        <end position="486"/>
    </location>
</feature>
<feature type="transmembrane region" description="Helical" evidence="5">
    <location>
        <begin position="285"/>
        <end position="305"/>
    </location>
</feature>
<reference evidence="6 7" key="1">
    <citation type="journal article" date="2020" name="ISME J.">
        <title>Uncovering the hidden diversity of litter-decomposition mechanisms in mushroom-forming fungi.</title>
        <authorList>
            <person name="Floudas D."/>
            <person name="Bentzer J."/>
            <person name="Ahren D."/>
            <person name="Johansson T."/>
            <person name="Persson P."/>
            <person name="Tunlid A."/>
        </authorList>
    </citation>
    <scope>NUCLEOTIDE SEQUENCE [LARGE SCALE GENOMIC DNA]</scope>
    <source>
        <strain evidence="6 7">CBS 406.79</strain>
    </source>
</reference>
<dbReference type="EMBL" id="JAACJN010000014">
    <property type="protein sequence ID" value="KAF5390573.1"/>
    <property type="molecule type" value="Genomic_DNA"/>
</dbReference>